<dbReference type="STRING" id="1802424.A2480_03185"/>
<proteinExistence type="inferred from homology"/>
<dbReference type="InterPro" id="IPR007694">
    <property type="entry name" value="DNA_helicase_DnaB-like_C"/>
</dbReference>
<evidence type="ECO:0000256" key="6">
    <source>
        <dbReference type="ARBA" id="ARBA00022806"/>
    </source>
</evidence>
<comment type="function">
    <text evidence="12">The main replicative DNA helicase, it participates in initiation and elongation during chromosome replication. Travels ahead of the DNA replisome, separating dsDNA into templates for DNA synthesis. A processive ATP-dependent 5'-3' DNA helicase it has DNA-dependent ATPase activity.</text>
</comment>
<keyword evidence="6 12" id="KW-0347">Helicase</keyword>
<evidence type="ECO:0000256" key="13">
    <source>
        <dbReference type="SAM" id="MobiDB-lite"/>
    </source>
</evidence>
<evidence type="ECO:0000256" key="11">
    <source>
        <dbReference type="NCBIfam" id="TIGR00665"/>
    </source>
</evidence>
<keyword evidence="3 12" id="KW-0235">DNA replication</keyword>
<feature type="region of interest" description="Disordered" evidence="13">
    <location>
        <begin position="490"/>
        <end position="523"/>
    </location>
</feature>
<dbReference type="Pfam" id="PF03796">
    <property type="entry name" value="DnaB_C"/>
    <property type="match status" value="1"/>
</dbReference>
<evidence type="ECO:0000256" key="10">
    <source>
        <dbReference type="ARBA" id="ARBA00048954"/>
    </source>
</evidence>
<dbReference type="Pfam" id="PF00772">
    <property type="entry name" value="DnaB"/>
    <property type="match status" value="1"/>
</dbReference>
<keyword evidence="4 12" id="KW-0547">Nucleotide-binding</keyword>
<evidence type="ECO:0000259" key="14">
    <source>
        <dbReference type="PROSITE" id="PS51199"/>
    </source>
</evidence>
<dbReference type="GO" id="GO:1990077">
    <property type="term" value="C:primosome complex"/>
    <property type="evidence" value="ECO:0007669"/>
    <property type="project" value="UniProtKB-UniRule"/>
</dbReference>
<dbReference type="GO" id="GO:0003677">
    <property type="term" value="F:DNA binding"/>
    <property type="evidence" value="ECO:0007669"/>
    <property type="project" value="UniProtKB-UniRule"/>
</dbReference>
<feature type="domain" description="SF4 helicase" evidence="14">
    <location>
        <begin position="177"/>
        <end position="454"/>
    </location>
</feature>
<dbReference type="NCBIfam" id="TIGR00665">
    <property type="entry name" value="DnaB"/>
    <property type="match status" value="1"/>
</dbReference>
<sequence length="523" mass="58331">MSQAERIPPQNLEAEQSFLGALLIDRDSILRIADSVRPEDFYKQSHVDIFRAILDLHAKREPIDLLSLTNRLEEMTRLESIGGRTYLTELTTLVPSAAHINHYAAIIQKKATLRRLLTAASEITTSAFEDVEDVDKLLDSAEQTLFGVSQKYLKTNFTPLKDALSEAFERIDELHRERGKLRGITTGYRDLDGLLGGLQRSDLIVLAARPSVGKTSFALDIARQAAVRAKVPVGIFSLEMSKEQLVDRMICAEAGVDLWRMRRGQLNDSDDQGDFSRIGNALGNLSEAPIFIDDTASINVMEIRTKARRLQIEHGLGLLVIDYLQLMESRGRNSDGNRTQEVAEITRALKGIARELNIPVVALSQLSRITEQSKPAIPKLSHLRDSGSIEQDADVVIFIYRKAADKNYRTEEIPLDERYLAEIHIAKHRNGPTGVIKMFFDEARVSFRDLDKKFSGNDYALPIHNPPAQITVQSPPPPQVVMATTPIPVVMPSPSPGQIPPGNSRRTTNNEEVAEQKMSQTSN</sequence>
<dbReference type="GO" id="GO:0005524">
    <property type="term" value="F:ATP binding"/>
    <property type="evidence" value="ECO:0007669"/>
    <property type="project" value="UniProtKB-UniRule"/>
</dbReference>
<dbReference type="GO" id="GO:0016887">
    <property type="term" value="F:ATP hydrolysis activity"/>
    <property type="evidence" value="ECO:0007669"/>
    <property type="project" value="RHEA"/>
</dbReference>
<organism evidence="15 16">
    <name type="scientific">Candidatus Uhrbacteria bacterium RIFOXYC2_FULL_47_19</name>
    <dbReference type="NCBI Taxonomy" id="1802424"/>
    <lineage>
        <taxon>Bacteria</taxon>
        <taxon>Candidatus Uhriibacteriota</taxon>
    </lineage>
</organism>
<dbReference type="CDD" id="cd00984">
    <property type="entry name" value="DnaB_C"/>
    <property type="match status" value="1"/>
</dbReference>
<feature type="compositionally biased region" description="Pro residues" evidence="13">
    <location>
        <begin position="490"/>
        <end position="499"/>
    </location>
</feature>
<feature type="compositionally biased region" description="Polar residues" evidence="13">
    <location>
        <begin position="504"/>
        <end position="523"/>
    </location>
</feature>
<evidence type="ECO:0000256" key="4">
    <source>
        <dbReference type="ARBA" id="ARBA00022741"/>
    </source>
</evidence>
<keyword evidence="8 12" id="KW-0238">DNA-binding</keyword>
<reference evidence="15 16" key="1">
    <citation type="journal article" date="2016" name="Nat. Commun.">
        <title>Thousands of microbial genomes shed light on interconnected biogeochemical processes in an aquifer system.</title>
        <authorList>
            <person name="Anantharaman K."/>
            <person name="Brown C.T."/>
            <person name="Hug L.A."/>
            <person name="Sharon I."/>
            <person name="Castelle C.J."/>
            <person name="Probst A.J."/>
            <person name="Thomas B.C."/>
            <person name="Singh A."/>
            <person name="Wilkins M.J."/>
            <person name="Karaoz U."/>
            <person name="Brodie E.L."/>
            <person name="Williams K.H."/>
            <person name="Hubbard S.S."/>
            <person name="Banfield J.F."/>
        </authorList>
    </citation>
    <scope>NUCLEOTIDE SEQUENCE [LARGE SCALE GENOMIC DNA]</scope>
</reference>
<dbReference type="PANTHER" id="PTHR30153:SF2">
    <property type="entry name" value="REPLICATIVE DNA HELICASE"/>
    <property type="match status" value="1"/>
</dbReference>
<keyword evidence="9" id="KW-0413">Isomerase</keyword>
<dbReference type="GO" id="GO:0043139">
    <property type="term" value="F:5'-3' DNA helicase activity"/>
    <property type="evidence" value="ECO:0007669"/>
    <property type="project" value="UniProtKB-EC"/>
</dbReference>
<dbReference type="InterPro" id="IPR036185">
    <property type="entry name" value="DNA_heli_DnaB-like_N_sf"/>
</dbReference>
<dbReference type="FunFam" id="1.10.860.10:FF:000001">
    <property type="entry name" value="Replicative DNA helicase"/>
    <property type="match status" value="1"/>
</dbReference>
<evidence type="ECO:0000256" key="8">
    <source>
        <dbReference type="ARBA" id="ARBA00023125"/>
    </source>
</evidence>
<keyword evidence="5 12" id="KW-0378">Hydrolase</keyword>
<evidence type="ECO:0000256" key="1">
    <source>
        <dbReference type="ARBA" id="ARBA00008428"/>
    </source>
</evidence>
<comment type="caution">
    <text evidence="15">The sequence shown here is derived from an EMBL/GenBank/DDBJ whole genome shotgun (WGS) entry which is preliminary data.</text>
</comment>
<evidence type="ECO:0000256" key="12">
    <source>
        <dbReference type="RuleBase" id="RU362085"/>
    </source>
</evidence>
<evidence type="ECO:0000256" key="9">
    <source>
        <dbReference type="ARBA" id="ARBA00023235"/>
    </source>
</evidence>
<accession>A0A1F7WDV7</accession>
<dbReference type="Gene3D" id="1.10.860.10">
    <property type="entry name" value="DNAb Helicase, Chain A"/>
    <property type="match status" value="1"/>
</dbReference>
<gene>
    <name evidence="15" type="ORF">A2480_03185</name>
</gene>
<dbReference type="GO" id="GO:0005829">
    <property type="term" value="C:cytosol"/>
    <property type="evidence" value="ECO:0007669"/>
    <property type="project" value="TreeGrafter"/>
</dbReference>
<keyword evidence="7 12" id="KW-0067">ATP-binding</keyword>
<dbReference type="AlphaFoldDB" id="A0A1F7WDV7"/>
<comment type="catalytic activity">
    <reaction evidence="10 12">
        <text>ATP + H2O = ADP + phosphate + H(+)</text>
        <dbReference type="Rhea" id="RHEA:13065"/>
        <dbReference type="ChEBI" id="CHEBI:15377"/>
        <dbReference type="ChEBI" id="CHEBI:15378"/>
        <dbReference type="ChEBI" id="CHEBI:30616"/>
        <dbReference type="ChEBI" id="CHEBI:43474"/>
        <dbReference type="ChEBI" id="CHEBI:456216"/>
        <dbReference type="EC" id="5.6.2.3"/>
    </reaction>
</comment>
<evidence type="ECO:0000256" key="2">
    <source>
        <dbReference type="ARBA" id="ARBA00022515"/>
    </source>
</evidence>
<dbReference type="EC" id="5.6.2.3" evidence="11 12"/>
<protein>
    <recommendedName>
        <fullName evidence="11 12">Replicative DNA helicase</fullName>
        <ecNumber evidence="11 12">5.6.2.3</ecNumber>
    </recommendedName>
</protein>
<dbReference type="GO" id="GO:0006269">
    <property type="term" value="P:DNA replication, synthesis of primer"/>
    <property type="evidence" value="ECO:0007669"/>
    <property type="project" value="UniProtKB-UniRule"/>
</dbReference>
<dbReference type="PROSITE" id="PS51199">
    <property type="entry name" value="SF4_HELICASE"/>
    <property type="match status" value="1"/>
</dbReference>
<dbReference type="InterPro" id="IPR016136">
    <property type="entry name" value="DNA_helicase_N/primase_C"/>
</dbReference>
<evidence type="ECO:0000256" key="5">
    <source>
        <dbReference type="ARBA" id="ARBA00022801"/>
    </source>
</evidence>
<dbReference type="PANTHER" id="PTHR30153">
    <property type="entry name" value="REPLICATIVE DNA HELICASE DNAB"/>
    <property type="match status" value="1"/>
</dbReference>
<dbReference type="SUPFAM" id="SSF48024">
    <property type="entry name" value="N-terminal domain of DnaB helicase"/>
    <property type="match status" value="1"/>
</dbReference>
<evidence type="ECO:0000256" key="7">
    <source>
        <dbReference type="ARBA" id="ARBA00022840"/>
    </source>
</evidence>
<dbReference type="EMBL" id="MGFG01000020">
    <property type="protein sequence ID" value="OGM01002.1"/>
    <property type="molecule type" value="Genomic_DNA"/>
</dbReference>
<dbReference type="InterPro" id="IPR027417">
    <property type="entry name" value="P-loop_NTPase"/>
</dbReference>
<evidence type="ECO:0000313" key="15">
    <source>
        <dbReference type="EMBL" id="OGM01002.1"/>
    </source>
</evidence>
<name>A0A1F7WDV7_9BACT</name>
<evidence type="ECO:0000313" key="16">
    <source>
        <dbReference type="Proteomes" id="UP000176988"/>
    </source>
</evidence>
<dbReference type="InterPro" id="IPR007693">
    <property type="entry name" value="DNA_helicase_DnaB-like_N"/>
</dbReference>
<dbReference type="Proteomes" id="UP000176988">
    <property type="component" value="Unassembled WGS sequence"/>
</dbReference>
<comment type="similarity">
    <text evidence="1 12">Belongs to the helicase family. DnaB subfamily.</text>
</comment>
<dbReference type="SUPFAM" id="SSF52540">
    <property type="entry name" value="P-loop containing nucleoside triphosphate hydrolases"/>
    <property type="match status" value="1"/>
</dbReference>
<evidence type="ECO:0000256" key="3">
    <source>
        <dbReference type="ARBA" id="ARBA00022705"/>
    </source>
</evidence>
<dbReference type="InterPro" id="IPR007692">
    <property type="entry name" value="DNA_helicase_DnaB"/>
</dbReference>
<keyword evidence="2 12" id="KW-0639">Primosome</keyword>
<dbReference type="Gene3D" id="3.40.50.300">
    <property type="entry name" value="P-loop containing nucleotide triphosphate hydrolases"/>
    <property type="match status" value="1"/>
</dbReference>